<feature type="transmembrane region" description="Helical" evidence="1">
    <location>
        <begin position="78"/>
        <end position="95"/>
    </location>
</feature>
<dbReference type="RefSeq" id="WP_344529433.1">
    <property type="nucleotide sequence ID" value="NZ_BAAAPE010000009.1"/>
</dbReference>
<protein>
    <recommendedName>
        <fullName evidence="4">DUF3040 domain-containing protein</fullName>
    </recommendedName>
</protein>
<gene>
    <name evidence="2" type="ORF">GCM10009801_36840</name>
</gene>
<reference evidence="3" key="1">
    <citation type="journal article" date="2019" name="Int. J. Syst. Evol. Microbiol.">
        <title>The Global Catalogue of Microorganisms (GCM) 10K type strain sequencing project: providing services to taxonomists for standard genome sequencing and annotation.</title>
        <authorList>
            <consortium name="The Broad Institute Genomics Platform"/>
            <consortium name="The Broad Institute Genome Sequencing Center for Infectious Disease"/>
            <person name="Wu L."/>
            <person name="Ma J."/>
        </authorList>
    </citation>
    <scope>NUCLEOTIDE SEQUENCE [LARGE SCALE GENOMIC DNA]</scope>
    <source>
        <strain evidence="3">JCM 15478</strain>
    </source>
</reference>
<evidence type="ECO:0008006" key="4">
    <source>
        <dbReference type="Google" id="ProtNLM"/>
    </source>
</evidence>
<organism evidence="2 3">
    <name type="scientific">Streptomyces albiaxialis</name>
    <dbReference type="NCBI Taxonomy" id="329523"/>
    <lineage>
        <taxon>Bacteria</taxon>
        <taxon>Bacillati</taxon>
        <taxon>Actinomycetota</taxon>
        <taxon>Actinomycetes</taxon>
        <taxon>Kitasatosporales</taxon>
        <taxon>Streptomycetaceae</taxon>
        <taxon>Streptomyces</taxon>
    </lineage>
</organism>
<keyword evidence="1" id="KW-0472">Membrane</keyword>
<accession>A0ABP5HLM8</accession>
<keyword evidence="3" id="KW-1185">Reference proteome</keyword>
<dbReference type="Proteomes" id="UP001500016">
    <property type="component" value="Unassembled WGS sequence"/>
</dbReference>
<feature type="transmembrane region" description="Helical" evidence="1">
    <location>
        <begin position="50"/>
        <end position="72"/>
    </location>
</feature>
<dbReference type="EMBL" id="BAAAPE010000009">
    <property type="protein sequence ID" value="GAA2079336.1"/>
    <property type="molecule type" value="Genomic_DNA"/>
</dbReference>
<sequence length="104" mass="12263">MSGELSDRERRVLDEVEEALRRDRRLSRRVGRWRRRQRLRRMRPPWTVTYLPRARTLVLLNGVTVVLLAVGIGTGATGVVWAFSVVWPLALLAVLRRLCRWYRP</sequence>
<name>A0ABP5HLM8_9ACTN</name>
<evidence type="ECO:0000313" key="2">
    <source>
        <dbReference type="EMBL" id="GAA2079336.1"/>
    </source>
</evidence>
<evidence type="ECO:0000256" key="1">
    <source>
        <dbReference type="SAM" id="Phobius"/>
    </source>
</evidence>
<keyword evidence="1" id="KW-0812">Transmembrane</keyword>
<comment type="caution">
    <text evidence="2">The sequence shown here is derived from an EMBL/GenBank/DDBJ whole genome shotgun (WGS) entry which is preliminary data.</text>
</comment>
<evidence type="ECO:0000313" key="3">
    <source>
        <dbReference type="Proteomes" id="UP001500016"/>
    </source>
</evidence>
<keyword evidence="1" id="KW-1133">Transmembrane helix</keyword>
<proteinExistence type="predicted"/>